<evidence type="ECO:0000313" key="2">
    <source>
        <dbReference type="EMBL" id="OHX19680.1"/>
    </source>
</evidence>
<dbReference type="InterPro" id="IPR036397">
    <property type="entry name" value="RNaseH_sf"/>
</dbReference>
<keyword evidence="3" id="KW-1185">Reference proteome</keyword>
<dbReference type="PROSITE" id="PS50994">
    <property type="entry name" value="INTEGRASE"/>
    <property type="match status" value="1"/>
</dbReference>
<dbReference type="EMBL" id="MKCT01000029">
    <property type="protein sequence ID" value="OHX19680.1"/>
    <property type="molecule type" value="Genomic_DNA"/>
</dbReference>
<gene>
    <name evidence="2" type="ORF">BI344_17125</name>
</gene>
<reference evidence="2 3" key="1">
    <citation type="submission" date="2016-09" db="EMBL/GenBank/DDBJ databases">
        <title>Chromobacterium muskegensis sp. nov., an insecticidal bacterium isolated from Sphagnum bogs.</title>
        <authorList>
            <person name="Sparks M.E."/>
            <person name="Blackburn M.B."/>
            <person name="Gundersen-Rindal D.E."/>
            <person name="Mitchell A."/>
            <person name="Farrar R."/>
            <person name="Kuhar D."/>
        </authorList>
    </citation>
    <scope>NUCLEOTIDE SEQUENCE [LARGE SCALE GENOMIC DNA]</scope>
    <source>
        <strain evidence="2 3">14B-1</strain>
    </source>
</reference>
<dbReference type="PANTHER" id="PTHR35004:SF7">
    <property type="entry name" value="INTEGRASE PROTEIN"/>
    <property type="match status" value="1"/>
</dbReference>
<dbReference type="RefSeq" id="WP_047257762.1">
    <property type="nucleotide sequence ID" value="NZ_MKCT01000029.1"/>
</dbReference>
<dbReference type="PANTHER" id="PTHR35004">
    <property type="entry name" value="TRANSPOSASE RV3428C-RELATED"/>
    <property type="match status" value="1"/>
</dbReference>
<protein>
    <submittedName>
        <fullName evidence="2">Integrase</fullName>
    </submittedName>
</protein>
<dbReference type="SUPFAM" id="SSF53098">
    <property type="entry name" value="Ribonuclease H-like"/>
    <property type="match status" value="1"/>
</dbReference>
<dbReference type="Proteomes" id="UP000180280">
    <property type="component" value="Unassembled WGS sequence"/>
</dbReference>
<organism evidence="2 3">
    <name type="scientific">Chromobacterium sphagni</name>
    <dbReference type="NCBI Taxonomy" id="1903179"/>
    <lineage>
        <taxon>Bacteria</taxon>
        <taxon>Pseudomonadati</taxon>
        <taxon>Pseudomonadota</taxon>
        <taxon>Betaproteobacteria</taxon>
        <taxon>Neisseriales</taxon>
        <taxon>Chromobacteriaceae</taxon>
        <taxon>Chromobacterium</taxon>
    </lineage>
</organism>
<accession>A0ABX3CCC4</accession>
<sequence length="595" mass="66156">MSMTPEIREVLRGLAGKLDAARHGEQTALVQEAAVFLGWSPQTVYRQLKQAVGWQSGRKPRADKGSTVVAEDALVMLGAVQREAIRDNGKQTLFTTTARGMLEQNGIELKVSNSQLNRLIRDRKLNVATQRCADPVQALRAPHPNHTHEIDPSLCLVYYLKGRQHIMRDRDFYKNKLENFAKVKFKVWRYVLYDKASGVIVPWYCESAGENQHKLFEFLMFAWGEQPGRLFQGLPRFLLWDKGSANTSAAIKNLCRALGVETLEHQAGQARVKGGVEGANNIVETQFESRLRFEPVESIEQLNRAAFAWSRAWNANLIPGQDSRLRRTGLADAIARIDLWQLIQPQQLLLLPPVEVCKAFMTAKEETRKVRPDLTVSFKHPQAERTAAYSLRGLDGVNVGDEVRVNAMVFGDCAIQVSVSVYNGADRVYQVEPERGYDDYGQLLSAPVIGEAYQSMPQTAIEHAASAMDGQAYPGMSAEEIKAARAKKATPFDGALNTHSYLQDVELPAYLPRRGTEHALAAPAIEYPPLTLIEAAKQLKQRVTAAGGEWTQDRFQWLAQRYPAGVPEDLLAAIVAELTSPATGTKTPLRVVKSA</sequence>
<dbReference type="InterPro" id="IPR001584">
    <property type="entry name" value="Integrase_cat-core"/>
</dbReference>
<evidence type="ECO:0000313" key="3">
    <source>
        <dbReference type="Proteomes" id="UP000180280"/>
    </source>
</evidence>
<comment type="caution">
    <text evidence="2">The sequence shown here is derived from an EMBL/GenBank/DDBJ whole genome shotgun (WGS) entry which is preliminary data.</text>
</comment>
<dbReference type="InterPro" id="IPR012337">
    <property type="entry name" value="RNaseH-like_sf"/>
</dbReference>
<dbReference type="Gene3D" id="3.30.420.10">
    <property type="entry name" value="Ribonuclease H-like superfamily/Ribonuclease H"/>
    <property type="match status" value="1"/>
</dbReference>
<proteinExistence type="predicted"/>
<feature type="domain" description="Integrase catalytic" evidence="1">
    <location>
        <begin position="148"/>
        <end position="337"/>
    </location>
</feature>
<name>A0ABX3CCC4_9NEIS</name>
<evidence type="ECO:0000259" key="1">
    <source>
        <dbReference type="PROSITE" id="PS50994"/>
    </source>
</evidence>